<dbReference type="EMBL" id="PFME01000004">
    <property type="protein sequence ID" value="PIY96556.1"/>
    <property type="molecule type" value="Genomic_DNA"/>
</dbReference>
<gene>
    <name evidence="2" type="ORF">COY65_00330</name>
</gene>
<dbReference type="AlphaFoldDB" id="A0A2M7RJK1"/>
<evidence type="ECO:0000313" key="2">
    <source>
        <dbReference type="EMBL" id="PIY96556.1"/>
    </source>
</evidence>
<evidence type="ECO:0000313" key="3">
    <source>
        <dbReference type="Proteomes" id="UP000230238"/>
    </source>
</evidence>
<evidence type="ECO:0000256" key="1">
    <source>
        <dbReference type="SAM" id="MobiDB-lite"/>
    </source>
</evidence>
<sequence>MEFEEKKFKSDESVSSERPEALEKNPKFLLEETEAEISGAEKELEMIEKNDVPIQEVKKKINIIRRTLNSALHALQILGTSFPLFMVNPQKIEAAPPSGFASKRLKVQVLPGGQRDNSFLVV</sequence>
<protein>
    <submittedName>
        <fullName evidence="2">Uncharacterized protein</fullName>
    </submittedName>
</protein>
<feature type="region of interest" description="Disordered" evidence="1">
    <location>
        <begin position="1"/>
        <end position="27"/>
    </location>
</feature>
<reference evidence="3" key="1">
    <citation type="submission" date="2017-09" db="EMBL/GenBank/DDBJ databases">
        <title>Depth-based differentiation of microbial function through sediment-hosted aquifers and enrichment of novel symbionts in the deep terrestrial subsurface.</title>
        <authorList>
            <person name="Probst A.J."/>
            <person name="Ladd B."/>
            <person name="Jarett J.K."/>
            <person name="Geller-Mcgrath D.E."/>
            <person name="Sieber C.M.K."/>
            <person name="Emerson J.B."/>
            <person name="Anantharaman K."/>
            <person name="Thomas B.C."/>
            <person name="Malmstrom R."/>
            <person name="Stieglmeier M."/>
            <person name="Klingl A."/>
            <person name="Woyke T."/>
            <person name="Ryan C.M."/>
            <person name="Banfield J.F."/>
        </authorList>
    </citation>
    <scope>NUCLEOTIDE SEQUENCE [LARGE SCALE GENOMIC DNA]</scope>
</reference>
<dbReference type="Proteomes" id="UP000230238">
    <property type="component" value="Unassembled WGS sequence"/>
</dbReference>
<comment type="caution">
    <text evidence="2">The sequence shown here is derived from an EMBL/GenBank/DDBJ whole genome shotgun (WGS) entry which is preliminary data.</text>
</comment>
<name>A0A2M7RJK1_9BACT</name>
<organism evidence="2 3">
    <name type="scientific">Candidatus Jorgensenbacteria bacterium CG_4_10_14_0_8_um_filter_39_13</name>
    <dbReference type="NCBI Taxonomy" id="1974589"/>
    <lineage>
        <taxon>Bacteria</taxon>
        <taxon>Candidatus Joergenseniibacteriota</taxon>
    </lineage>
</organism>
<accession>A0A2M7RJK1</accession>
<proteinExistence type="predicted"/>